<sequence length="162" mass="18118">MQRLSSSKTFFYKRIFPVMWFGFIAVFALIWIFDNGAARAAADPGQWMGLFVPFVMCIVGGLLLKRLIFNLSDEVWLEGDTLVVKNRGESTRLALGEVINVNSTTMTNPPRITLTLRTESSRLGSEVNFIPAGMRGPFSAFKASPIATDLIRRIDALRRRSA</sequence>
<keyword evidence="1" id="KW-0812">Transmembrane</keyword>
<protein>
    <submittedName>
        <fullName evidence="2">Uncharacterized protein</fullName>
    </submittedName>
</protein>
<reference evidence="3" key="1">
    <citation type="submission" date="2016-10" db="EMBL/GenBank/DDBJ databases">
        <authorList>
            <person name="Varghese N."/>
            <person name="Submissions S."/>
        </authorList>
    </citation>
    <scope>NUCLEOTIDE SEQUENCE [LARGE SCALE GENOMIC DNA]</scope>
    <source>
        <strain evidence="3">UNC178MFTsu3.1</strain>
    </source>
</reference>
<evidence type="ECO:0000313" key="3">
    <source>
        <dbReference type="Proteomes" id="UP000199477"/>
    </source>
</evidence>
<keyword evidence="3" id="KW-1185">Reference proteome</keyword>
<dbReference type="Proteomes" id="UP000199477">
    <property type="component" value="Unassembled WGS sequence"/>
</dbReference>
<proteinExistence type="predicted"/>
<dbReference type="AlphaFoldDB" id="A0A1I2JBW0"/>
<dbReference type="STRING" id="500610.SAMN02799615_03971"/>
<keyword evidence="1" id="KW-0472">Membrane</keyword>
<feature type="transmembrane region" description="Helical" evidence="1">
    <location>
        <begin position="12"/>
        <end position="33"/>
    </location>
</feature>
<organism evidence="2 3">
    <name type="scientific">Dyella marensis</name>
    <dbReference type="NCBI Taxonomy" id="500610"/>
    <lineage>
        <taxon>Bacteria</taxon>
        <taxon>Pseudomonadati</taxon>
        <taxon>Pseudomonadota</taxon>
        <taxon>Gammaproteobacteria</taxon>
        <taxon>Lysobacterales</taxon>
        <taxon>Rhodanobacteraceae</taxon>
        <taxon>Dyella</taxon>
    </lineage>
</organism>
<feature type="transmembrane region" description="Helical" evidence="1">
    <location>
        <begin position="45"/>
        <end position="64"/>
    </location>
</feature>
<gene>
    <name evidence="2" type="ORF">SAMN02799615_03971</name>
</gene>
<evidence type="ECO:0000256" key="1">
    <source>
        <dbReference type="SAM" id="Phobius"/>
    </source>
</evidence>
<dbReference type="EMBL" id="FONH01000024">
    <property type="protein sequence ID" value="SFF52322.1"/>
    <property type="molecule type" value="Genomic_DNA"/>
</dbReference>
<keyword evidence="1" id="KW-1133">Transmembrane helix</keyword>
<accession>A0A1I2JBW0</accession>
<dbReference type="RefSeq" id="WP_026633917.1">
    <property type="nucleotide sequence ID" value="NZ_FONH01000024.1"/>
</dbReference>
<name>A0A1I2JBW0_9GAMM</name>
<evidence type="ECO:0000313" key="2">
    <source>
        <dbReference type="EMBL" id="SFF52322.1"/>
    </source>
</evidence>